<dbReference type="SUPFAM" id="SSF48452">
    <property type="entry name" value="TPR-like"/>
    <property type="match status" value="1"/>
</dbReference>
<name>A0A1U9NG59_9BACT</name>
<protein>
    <submittedName>
        <fullName evidence="4">Tetratricopeptide repeat protein</fullName>
    </submittedName>
</protein>
<feature type="repeat" description="TPR" evidence="3">
    <location>
        <begin position="39"/>
        <end position="72"/>
    </location>
</feature>
<organism evidence="4 5">
    <name type="scientific">Anaerohalosphaera lusitana</name>
    <dbReference type="NCBI Taxonomy" id="1936003"/>
    <lineage>
        <taxon>Bacteria</taxon>
        <taxon>Pseudomonadati</taxon>
        <taxon>Planctomycetota</taxon>
        <taxon>Phycisphaerae</taxon>
        <taxon>Sedimentisphaerales</taxon>
        <taxon>Anaerohalosphaeraceae</taxon>
        <taxon>Anaerohalosphaera</taxon>
    </lineage>
</organism>
<evidence type="ECO:0000313" key="5">
    <source>
        <dbReference type="Proteomes" id="UP000189674"/>
    </source>
</evidence>
<keyword evidence="5" id="KW-1185">Reference proteome</keyword>
<dbReference type="InterPro" id="IPR019734">
    <property type="entry name" value="TPR_rpt"/>
</dbReference>
<dbReference type="PANTHER" id="PTHR45586:SF1">
    <property type="entry name" value="LIPOPOLYSACCHARIDE ASSEMBLY PROTEIN B"/>
    <property type="match status" value="1"/>
</dbReference>
<evidence type="ECO:0000256" key="1">
    <source>
        <dbReference type="ARBA" id="ARBA00022737"/>
    </source>
</evidence>
<keyword evidence="2 3" id="KW-0802">TPR repeat</keyword>
<sequence length="157" mass="18230">MENNKSKSYQKGLELAEQGKHDQALELISEHLETSPDDLEALNDKGAILFCMGKTDEAIQHFEQARQVDEDCPQVYWNLAEAYLSANRPEQAKKQFEKMDRLSILNCDLLNRTANQFLQNENCEQANEMLEWSLKMTPDQEILKPMIEIIQSRQNQQ</sequence>
<dbReference type="InterPro" id="IPR051012">
    <property type="entry name" value="CellSynth/LPSAsmb/PSIAsmb"/>
</dbReference>
<dbReference type="PROSITE" id="PS50005">
    <property type="entry name" value="TPR"/>
    <property type="match status" value="1"/>
</dbReference>
<evidence type="ECO:0000313" key="4">
    <source>
        <dbReference type="EMBL" id="AQT66913.1"/>
    </source>
</evidence>
<dbReference type="EMBL" id="CP019791">
    <property type="protein sequence ID" value="AQT66913.1"/>
    <property type="molecule type" value="Genomic_DNA"/>
</dbReference>
<dbReference type="RefSeq" id="WP_146658751.1">
    <property type="nucleotide sequence ID" value="NZ_CP019791.1"/>
</dbReference>
<dbReference type="AlphaFoldDB" id="A0A1U9NG59"/>
<proteinExistence type="predicted"/>
<dbReference type="InterPro" id="IPR011990">
    <property type="entry name" value="TPR-like_helical_dom_sf"/>
</dbReference>
<dbReference type="SMART" id="SM00028">
    <property type="entry name" value="TPR"/>
    <property type="match status" value="4"/>
</dbReference>
<dbReference type="STRING" id="1936003.STSP2_00051"/>
<dbReference type="PANTHER" id="PTHR45586">
    <property type="entry name" value="TPR REPEAT-CONTAINING PROTEIN PA4667"/>
    <property type="match status" value="1"/>
</dbReference>
<dbReference type="Pfam" id="PF14559">
    <property type="entry name" value="TPR_19"/>
    <property type="match status" value="1"/>
</dbReference>
<dbReference type="KEGG" id="alus:STSP2_00051"/>
<reference evidence="5" key="1">
    <citation type="submission" date="2017-02" db="EMBL/GenBank/DDBJ databases">
        <title>Comparative genomics and description of representatives of a novel lineage of planctomycetes thriving in anoxic sediments.</title>
        <authorList>
            <person name="Spring S."/>
            <person name="Bunk B."/>
            <person name="Sproer C."/>
        </authorList>
    </citation>
    <scope>NUCLEOTIDE SEQUENCE [LARGE SCALE GENOMIC DNA]</scope>
    <source>
        <strain evidence="5">ST-NAGAB-D1</strain>
    </source>
</reference>
<dbReference type="Proteomes" id="UP000189674">
    <property type="component" value="Chromosome"/>
</dbReference>
<dbReference type="OrthoDB" id="270653at2"/>
<evidence type="ECO:0000256" key="3">
    <source>
        <dbReference type="PROSITE-ProRule" id="PRU00339"/>
    </source>
</evidence>
<dbReference type="Gene3D" id="1.25.40.10">
    <property type="entry name" value="Tetratricopeptide repeat domain"/>
    <property type="match status" value="1"/>
</dbReference>
<evidence type="ECO:0000256" key="2">
    <source>
        <dbReference type="ARBA" id="ARBA00022803"/>
    </source>
</evidence>
<gene>
    <name evidence="4" type="ORF">STSP2_00051</name>
</gene>
<keyword evidence="1" id="KW-0677">Repeat</keyword>
<accession>A0A1U9NG59</accession>